<evidence type="ECO:0000313" key="7">
    <source>
        <dbReference type="EMBL" id="SFG63196.1"/>
    </source>
</evidence>
<proteinExistence type="inferred from homology"/>
<dbReference type="GO" id="GO:0051087">
    <property type="term" value="F:protein-folding chaperone binding"/>
    <property type="evidence" value="ECO:0007669"/>
    <property type="project" value="InterPro"/>
</dbReference>
<reference evidence="7 8" key="1">
    <citation type="submission" date="2016-10" db="EMBL/GenBank/DDBJ databases">
        <authorList>
            <person name="de Groot N.N."/>
        </authorList>
    </citation>
    <scope>NUCLEOTIDE SEQUENCE [LARGE SCALE GENOMIC DNA]</scope>
    <source>
        <strain>J11</strain>
        <strain evidence="8">PG 39</strain>
    </source>
</reference>
<comment type="subcellular location">
    <subcellularLocation>
        <location evidence="3">Cytoplasm</location>
    </subcellularLocation>
</comment>
<dbReference type="Pfam" id="PF01025">
    <property type="entry name" value="GrpE"/>
    <property type="match status" value="1"/>
</dbReference>
<comment type="subunit">
    <text evidence="3">Homodimer.</text>
</comment>
<dbReference type="NCBIfam" id="NF010761">
    <property type="entry name" value="PRK14164.1"/>
    <property type="match status" value="1"/>
</dbReference>
<dbReference type="InterPro" id="IPR013805">
    <property type="entry name" value="GrpE_CC"/>
</dbReference>
<keyword evidence="3" id="KW-0963">Cytoplasm</keyword>
<feature type="compositionally biased region" description="Basic and acidic residues" evidence="6">
    <location>
        <begin position="43"/>
        <end position="53"/>
    </location>
</feature>
<evidence type="ECO:0000256" key="2">
    <source>
        <dbReference type="ARBA" id="ARBA00023186"/>
    </source>
</evidence>
<dbReference type="Gene3D" id="3.90.20.20">
    <property type="match status" value="1"/>
</dbReference>
<feature type="compositionally biased region" description="Low complexity" evidence="6">
    <location>
        <begin position="29"/>
        <end position="42"/>
    </location>
</feature>
<dbReference type="GO" id="GO:0000774">
    <property type="term" value="F:adenyl-nucleotide exchange factor activity"/>
    <property type="evidence" value="ECO:0007669"/>
    <property type="project" value="InterPro"/>
</dbReference>
<dbReference type="GO" id="GO:0005737">
    <property type="term" value="C:cytoplasm"/>
    <property type="evidence" value="ECO:0007669"/>
    <property type="project" value="UniProtKB-SubCell"/>
</dbReference>
<feature type="region of interest" description="Disordered" evidence="6">
    <location>
        <begin position="226"/>
        <end position="246"/>
    </location>
</feature>
<dbReference type="GO" id="GO:0051082">
    <property type="term" value="F:unfolded protein binding"/>
    <property type="evidence" value="ECO:0007669"/>
    <property type="project" value="TreeGrafter"/>
</dbReference>
<evidence type="ECO:0000313" key="8">
    <source>
        <dbReference type="Proteomes" id="UP000199065"/>
    </source>
</evidence>
<feature type="compositionally biased region" description="Low complexity" evidence="6">
    <location>
        <begin position="233"/>
        <end position="246"/>
    </location>
</feature>
<dbReference type="AlphaFoldDB" id="A0A1I2TL56"/>
<dbReference type="InterPro" id="IPR000740">
    <property type="entry name" value="GrpE"/>
</dbReference>
<evidence type="ECO:0000256" key="6">
    <source>
        <dbReference type="SAM" id="MobiDB-lite"/>
    </source>
</evidence>
<dbReference type="SUPFAM" id="SSF51064">
    <property type="entry name" value="Head domain of nucleotide exchange factor GrpE"/>
    <property type="match status" value="1"/>
</dbReference>
<keyword evidence="8" id="KW-1185">Reference proteome</keyword>
<dbReference type="SUPFAM" id="SSF58014">
    <property type="entry name" value="Coiled-coil domain of nucleotide exchange factor GrpE"/>
    <property type="match status" value="1"/>
</dbReference>
<sequence length="246" mass="26512">MTYPDEGQAKMPDNPGDPAATDPEATSPEQAEAAADAVADAQAEARAEGKETFDPEAVLEEEAEAEVQRLSAEDEVLGTEAPAEGADPLSSLQEQLEERTDDLKRVTAEYANYRRRTERERGQIAETAKAQVLSSLLPILDDLELARQHGDLEEGPLRAFADKLQNTLGGFKLTPFGEPGEDFDPEIHEAVQDLSEGDHKVLGTVLRRGFRVGEKVVRTAMVIIADPQDNNDGATGTQGATGTEES</sequence>
<dbReference type="PROSITE" id="PS01071">
    <property type="entry name" value="GRPE"/>
    <property type="match status" value="1"/>
</dbReference>
<evidence type="ECO:0000256" key="4">
    <source>
        <dbReference type="RuleBase" id="RU000639"/>
    </source>
</evidence>
<comment type="function">
    <text evidence="3 4">Participates actively in the response to hyperosmotic and heat shock by preventing the aggregation of stress-denatured proteins, in association with DnaK and GrpE. It is the nucleotide exchange factor for DnaK and may function as a thermosensor. Unfolded proteins bind initially to DnaJ; upon interaction with the DnaJ-bound protein, DnaK hydrolyzes its bound ATP, resulting in the formation of a stable complex. GrpE releases ADP from DnaK; ATP binding to DnaK triggers the release of the substrate protein, thus completing the reaction cycle. Several rounds of ATP-dependent interactions between DnaJ, DnaK and GrpE are required for fully efficient folding.</text>
</comment>
<protein>
    <recommendedName>
        <fullName evidence="3 4">Protein GrpE</fullName>
    </recommendedName>
    <alternativeName>
        <fullName evidence="3">HSP-70 cofactor</fullName>
    </alternativeName>
</protein>
<organism evidence="7 8">
    <name type="scientific">Corynebacterium spheniscorum</name>
    <dbReference type="NCBI Taxonomy" id="185761"/>
    <lineage>
        <taxon>Bacteria</taxon>
        <taxon>Bacillati</taxon>
        <taxon>Actinomycetota</taxon>
        <taxon>Actinomycetes</taxon>
        <taxon>Mycobacteriales</taxon>
        <taxon>Corynebacteriaceae</taxon>
        <taxon>Corynebacterium</taxon>
    </lineage>
</organism>
<keyword evidence="3 4" id="KW-0346">Stress response</keyword>
<comment type="similarity">
    <text evidence="1 3 5">Belongs to the GrpE family.</text>
</comment>
<dbReference type="Gene3D" id="2.30.22.10">
    <property type="entry name" value="Head domain of nucleotide exchange factor GrpE"/>
    <property type="match status" value="1"/>
</dbReference>
<name>A0A1I2TL56_9CORY</name>
<keyword evidence="2 3" id="KW-0143">Chaperone</keyword>
<feature type="region of interest" description="Disordered" evidence="6">
    <location>
        <begin position="1"/>
        <end position="99"/>
    </location>
</feature>
<gene>
    <name evidence="3" type="primary">grpE</name>
    <name evidence="7" type="ORF">SAMN05660282_01456</name>
</gene>
<dbReference type="CDD" id="cd00446">
    <property type="entry name" value="GrpE"/>
    <property type="match status" value="1"/>
</dbReference>
<dbReference type="Proteomes" id="UP000199065">
    <property type="component" value="Unassembled WGS sequence"/>
</dbReference>
<dbReference type="GO" id="GO:0006457">
    <property type="term" value="P:protein folding"/>
    <property type="evidence" value="ECO:0007669"/>
    <property type="project" value="InterPro"/>
</dbReference>
<dbReference type="GO" id="GO:0042803">
    <property type="term" value="F:protein homodimerization activity"/>
    <property type="evidence" value="ECO:0007669"/>
    <property type="project" value="InterPro"/>
</dbReference>
<dbReference type="PANTHER" id="PTHR21237">
    <property type="entry name" value="GRPE PROTEIN"/>
    <property type="match status" value="1"/>
</dbReference>
<evidence type="ECO:0000256" key="5">
    <source>
        <dbReference type="RuleBase" id="RU004478"/>
    </source>
</evidence>
<evidence type="ECO:0000256" key="3">
    <source>
        <dbReference type="HAMAP-Rule" id="MF_01151"/>
    </source>
</evidence>
<dbReference type="EMBL" id="FOPJ01000008">
    <property type="protein sequence ID" value="SFG63196.1"/>
    <property type="molecule type" value="Genomic_DNA"/>
</dbReference>
<accession>A0A1I2TL56</accession>
<dbReference type="PANTHER" id="PTHR21237:SF23">
    <property type="entry name" value="GRPE PROTEIN HOMOLOG, MITOCHONDRIAL"/>
    <property type="match status" value="1"/>
</dbReference>
<dbReference type="HAMAP" id="MF_01151">
    <property type="entry name" value="GrpE"/>
    <property type="match status" value="1"/>
</dbReference>
<dbReference type="InterPro" id="IPR009012">
    <property type="entry name" value="GrpE_head"/>
</dbReference>
<dbReference type="PRINTS" id="PR00773">
    <property type="entry name" value="GRPEPROTEIN"/>
</dbReference>
<evidence type="ECO:0000256" key="1">
    <source>
        <dbReference type="ARBA" id="ARBA00009054"/>
    </source>
</evidence>
<dbReference type="STRING" id="185761.SAMN05660282_01456"/>